<dbReference type="EMBL" id="FNIJ01000005">
    <property type="protein sequence ID" value="SDN82375.1"/>
    <property type="molecule type" value="Genomic_DNA"/>
</dbReference>
<keyword evidence="3" id="KW-1185">Reference proteome</keyword>
<organism evidence="2 3">
    <name type="scientific">Pseudomonas jinjuensis</name>
    <dbReference type="NCBI Taxonomy" id="198616"/>
    <lineage>
        <taxon>Bacteria</taxon>
        <taxon>Pseudomonadati</taxon>
        <taxon>Pseudomonadota</taxon>
        <taxon>Gammaproteobacteria</taxon>
        <taxon>Pseudomonadales</taxon>
        <taxon>Pseudomonadaceae</taxon>
        <taxon>Pseudomonas</taxon>
    </lineage>
</organism>
<proteinExistence type="predicted"/>
<dbReference type="Pfam" id="PF13577">
    <property type="entry name" value="SnoaL_4"/>
    <property type="match status" value="1"/>
</dbReference>
<evidence type="ECO:0000313" key="2">
    <source>
        <dbReference type="EMBL" id="SDN82375.1"/>
    </source>
</evidence>
<reference evidence="3" key="1">
    <citation type="submission" date="2016-10" db="EMBL/GenBank/DDBJ databases">
        <authorList>
            <person name="Varghese N."/>
            <person name="Submissions S."/>
        </authorList>
    </citation>
    <scope>NUCLEOTIDE SEQUENCE [LARGE SCALE GENOMIC DNA]</scope>
    <source>
        <strain evidence="3">JCM 21621</strain>
    </source>
</reference>
<dbReference type="InterPro" id="IPR032710">
    <property type="entry name" value="NTF2-like_dom_sf"/>
</dbReference>
<dbReference type="AlphaFoldDB" id="A0A1H0EJ77"/>
<evidence type="ECO:0000313" key="3">
    <source>
        <dbReference type="Proteomes" id="UP000242957"/>
    </source>
</evidence>
<feature type="domain" description="SnoaL-like" evidence="1">
    <location>
        <begin position="9"/>
        <end position="133"/>
    </location>
</feature>
<dbReference type="RefSeq" id="WP_169720220.1">
    <property type="nucleotide sequence ID" value="NZ_FNIJ01000005.1"/>
</dbReference>
<name>A0A1H0EJ77_9PSED</name>
<dbReference type="STRING" id="198616.SAMN05216193_105194"/>
<dbReference type="SUPFAM" id="SSF54427">
    <property type="entry name" value="NTF2-like"/>
    <property type="match status" value="1"/>
</dbReference>
<dbReference type="Proteomes" id="UP000242957">
    <property type="component" value="Unassembled WGS sequence"/>
</dbReference>
<dbReference type="InterPro" id="IPR037401">
    <property type="entry name" value="SnoaL-like"/>
</dbReference>
<sequence length="175" mass="20478">MSLSERIRAVADRQAILDQMTRYCQSIDRCDLELLKSTFHHDGVVRFGIFDGNAWEFCEYDIPFIKENLVMAWHRYATVDIELISETRALAESYMLGNASARTPDGVLINCPDGMRYLDVWEKRDGVWRMYSRDLVMDWNAAWPYAGREDGHFAQFRLQGRRDRADLAYELKLVP</sequence>
<evidence type="ECO:0000259" key="1">
    <source>
        <dbReference type="Pfam" id="PF13577"/>
    </source>
</evidence>
<protein>
    <submittedName>
        <fullName evidence="2">SnoaL-like domain-containing protein</fullName>
    </submittedName>
</protein>
<gene>
    <name evidence="2" type="ORF">SAMN05216193_105194</name>
</gene>
<accession>A0A1H0EJ77</accession>
<dbReference type="Gene3D" id="3.10.450.50">
    <property type="match status" value="1"/>
</dbReference>